<dbReference type="RefSeq" id="WP_022637752.1">
    <property type="nucleotide sequence ID" value="NZ_ASJR01000034.1"/>
</dbReference>
<name>U7D2M2_9BACT</name>
<evidence type="ECO:0000256" key="2">
    <source>
        <dbReference type="ARBA" id="ARBA00009145"/>
    </source>
</evidence>
<keyword evidence="9" id="KW-1185">Reference proteome</keyword>
<dbReference type="OrthoDB" id="9802238at2"/>
<evidence type="ECO:0000313" key="9">
    <source>
        <dbReference type="Proteomes" id="UP000017148"/>
    </source>
</evidence>
<dbReference type="GO" id="GO:0004042">
    <property type="term" value="F:L-glutamate N-acetyltransferase activity"/>
    <property type="evidence" value="ECO:0007669"/>
    <property type="project" value="InterPro"/>
</dbReference>
<dbReference type="UniPathway" id="UPA00068">
    <property type="reaction ID" value="UER00106"/>
</dbReference>
<keyword evidence="4 8" id="KW-0808">Transferase</keyword>
<comment type="caution">
    <text evidence="8">The sequence shown here is derived from an EMBL/GenBank/DDBJ whole genome shotgun (WGS) entry which is preliminary data.</text>
</comment>
<dbReference type="Pfam" id="PF13508">
    <property type="entry name" value="Acetyltransf_7"/>
    <property type="match status" value="1"/>
</dbReference>
<dbReference type="PROSITE" id="PS51186">
    <property type="entry name" value="GNAT"/>
    <property type="match status" value="1"/>
</dbReference>
<dbReference type="eggNOG" id="COG1246">
    <property type="taxonomic scope" value="Bacteria"/>
</dbReference>
<sequence>MNNDQLQDQVDSIRQTFGYIREFRGATFVIKIDSSLIQNEDSFPVLLRDIVLLHTAGIQIILVPGAKQRIDQILSHFNISCATVGGRRISTPEAIPFVKMAAFDVSNRLMTLLAENKENAVIGNWVRARSLGVSQGIDYQCTGTIDKIDGPALQNVLEDEVIPIIPNIGWSLSGHPYNISSNELAYEISCAVKSEKLFFLTDAPPISSSTYKLLPDMETDEAGRISSLSTDQIEPFISLNTHKGVYDTNMELLTYASRASKKGVKRVHLIHGCDDGVLLQEIFSNRGAGTMIHRDLHENIRPAQHTDIADILRITAPLIKEGILLHRSYEDIQNALSEYYVYEIDKTLHGCGALRKYSDGSYEIYSVAVDKSYASLGTGKQLLSYLTARAEAQRAPRVFLLTTQTIDWFLNLGFTEAHLADLPAEKAASYNHGRSSRILIKELSAPRQRR</sequence>
<dbReference type="PIRSF" id="PIRSF000423">
    <property type="entry name" value="ArgA"/>
    <property type="match status" value="1"/>
</dbReference>
<dbReference type="AlphaFoldDB" id="U7D2M2"/>
<dbReference type="Gene3D" id="3.40.1160.10">
    <property type="entry name" value="Acetylglutamate kinase-like"/>
    <property type="match status" value="1"/>
</dbReference>
<dbReference type="STRING" id="1313304.CALK_2401"/>
<evidence type="ECO:0000256" key="5">
    <source>
        <dbReference type="ARBA" id="ARBA00023315"/>
    </source>
</evidence>
<dbReference type="Gene3D" id="3.40.630.30">
    <property type="match status" value="1"/>
</dbReference>
<dbReference type="NCBIfam" id="TIGR01890">
    <property type="entry name" value="N-Ac-Glu-synth"/>
    <property type="match status" value="1"/>
</dbReference>
<evidence type="ECO:0000313" key="8">
    <source>
        <dbReference type="EMBL" id="ERP30759.1"/>
    </source>
</evidence>
<evidence type="ECO:0000256" key="1">
    <source>
        <dbReference type="ARBA" id="ARBA00004925"/>
    </source>
</evidence>
<dbReference type="InterPro" id="IPR036393">
    <property type="entry name" value="AceGlu_kinase-like_sf"/>
</dbReference>
<evidence type="ECO:0000256" key="4">
    <source>
        <dbReference type="ARBA" id="ARBA00022679"/>
    </source>
</evidence>
<gene>
    <name evidence="8" type="ORF">CALK_2401</name>
</gene>
<evidence type="ECO:0000256" key="6">
    <source>
        <dbReference type="ARBA" id="ARBA00048372"/>
    </source>
</evidence>
<dbReference type="PANTHER" id="PTHR30602:SF12">
    <property type="entry name" value="AMINO-ACID ACETYLTRANSFERASE NAGS1, CHLOROPLASTIC-RELATED"/>
    <property type="match status" value="1"/>
</dbReference>
<dbReference type="SUPFAM" id="SSF53633">
    <property type="entry name" value="Carbamate kinase-like"/>
    <property type="match status" value="1"/>
</dbReference>
<dbReference type="SUPFAM" id="SSF55729">
    <property type="entry name" value="Acyl-CoA N-acyltransferases (Nat)"/>
    <property type="match status" value="1"/>
</dbReference>
<dbReference type="InterPro" id="IPR016181">
    <property type="entry name" value="Acyl_CoA_acyltransferase"/>
</dbReference>
<proteinExistence type="inferred from homology"/>
<dbReference type="PATRIC" id="fig|1313304.3.peg.2287"/>
<dbReference type="Pfam" id="PF00696">
    <property type="entry name" value="AA_kinase"/>
    <property type="match status" value="1"/>
</dbReference>
<accession>U7D2M2</accession>
<dbReference type="InterPro" id="IPR001048">
    <property type="entry name" value="Asp/Glu/Uridylate_kinase"/>
</dbReference>
<dbReference type="HAMAP" id="MF_01105">
    <property type="entry name" value="N_acetyl_glu_synth"/>
    <property type="match status" value="1"/>
</dbReference>
<feature type="domain" description="N-acetyltransferase" evidence="7">
    <location>
        <begin position="298"/>
        <end position="444"/>
    </location>
</feature>
<dbReference type="CDD" id="cd04301">
    <property type="entry name" value="NAT_SF"/>
    <property type="match status" value="1"/>
</dbReference>
<dbReference type="Proteomes" id="UP000017148">
    <property type="component" value="Unassembled WGS sequence"/>
</dbReference>
<comment type="similarity">
    <text evidence="2">Belongs to the acetyltransferase family. ArgA subfamily.</text>
</comment>
<organism evidence="8 9">
    <name type="scientific">Chitinivibrio alkaliphilus ACht1</name>
    <dbReference type="NCBI Taxonomy" id="1313304"/>
    <lineage>
        <taxon>Bacteria</taxon>
        <taxon>Pseudomonadati</taxon>
        <taxon>Fibrobacterota</taxon>
        <taxon>Chitinivibrionia</taxon>
        <taxon>Chitinivibrionales</taxon>
        <taxon>Chitinivibrionaceae</taxon>
        <taxon>Chitinivibrio</taxon>
    </lineage>
</organism>
<dbReference type="PANTHER" id="PTHR30602">
    <property type="entry name" value="AMINO-ACID ACETYLTRANSFERASE"/>
    <property type="match status" value="1"/>
</dbReference>
<dbReference type="InterPro" id="IPR010167">
    <property type="entry name" value="NH2A_AcTrfase"/>
</dbReference>
<dbReference type="eggNOG" id="COG0548">
    <property type="taxonomic scope" value="Bacteria"/>
</dbReference>
<comment type="pathway">
    <text evidence="1">Amino-acid biosynthesis; L-arginine biosynthesis; N(2)-acetyl-L-ornithine from L-glutamate: step 1/4.</text>
</comment>
<protein>
    <recommendedName>
        <fullName evidence="3">amino-acid N-acetyltransferase</fullName>
        <ecNumber evidence="3">2.3.1.1</ecNumber>
    </recommendedName>
</protein>
<dbReference type="GO" id="GO:0006526">
    <property type="term" value="P:L-arginine biosynthetic process"/>
    <property type="evidence" value="ECO:0007669"/>
    <property type="project" value="UniProtKB-UniPathway"/>
</dbReference>
<dbReference type="EC" id="2.3.1.1" evidence="3"/>
<dbReference type="GO" id="GO:0005737">
    <property type="term" value="C:cytoplasm"/>
    <property type="evidence" value="ECO:0007669"/>
    <property type="project" value="InterPro"/>
</dbReference>
<dbReference type="InterPro" id="IPR000182">
    <property type="entry name" value="GNAT_dom"/>
</dbReference>
<evidence type="ECO:0000256" key="3">
    <source>
        <dbReference type="ARBA" id="ARBA00012697"/>
    </source>
</evidence>
<keyword evidence="5" id="KW-0012">Acyltransferase</keyword>
<comment type="catalytic activity">
    <reaction evidence="6">
        <text>L-glutamate + acetyl-CoA = N-acetyl-L-glutamate + CoA + H(+)</text>
        <dbReference type="Rhea" id="RHEA:24292"/>
        <dbReference type="ChEBI" id="CHEBI:15378"/>
        <dbReference type="ChEBI" id="CHEBI:29985"/>
        <dbReference type="ChEBI" id="CHEBI:44337"/>
        <dbReference type="ChEBI" id="CHEBI:57287"/>
        <dbReference type="ChEBI" id="CHEBI:57288"/>
        <dbReference type="EC" id="2.3.1.1"/>
    </reaction>
</comment>
<dbReference type="EMBL" id="ASJR01000034">
    <property type="protein sequence ID" value="ERP30759.1"/>
    <property type="molecule type" value="Genomic_DNA"/>
</dbReference>
<evidence type="ECO:0000259" key="7">
    <source>
        <dbReference type="PROSITE" id="PS51186"/>
    </source>
</evidence>
<reference evidence="8 9" key="1">
    <citation type="journal article" date="2013" name="Environ. Microbiol.">
        <title>Genome analysis of Chitinivibrio alkaliphilus gen. nov., sp. nov., a novel extremely haloalkaliphilic anaerobic chitinolytic bacterium from the candidate phylum Termite Group 3.</title>
        <authorList>
            <person name="Sorokin D.Y."/>
            <person name="Gumerov V.M."/>
            <person name="Rakitin A.L."/>
            <person name="Beletsky A.V."/>
            <person name="Damste J.S."/>
            <person name="Muyzer G."/>
            <person name="Mardanov A.V."/>
            <person name="Ravin N.V."/>
        </authorList>
    </citation>
    <scope>NUCLEOTIDE SEQUENCE [LARGE SCALE GENOMIC DNA]</scope>
    <source>
        <strain evidence="8 9">ACht1</strain>
    </source>
</reference>